<evidence type="ECO:0000256" key="2">
    <source>
        <dbReference type="ARBA" id="ARBA00009142"/>
    </source>
</evidence>
<dbReference type="PANTHER" id="PTHR30269">
    <property type="entry name" value="TRANSMEMBRANE PROTEIN YFCA"/>
    <property type="match status" value="1"/>
</dbReference>
<dbReference type="EMBL" id="WUMV01000007">
    <property type="protein sequence ID" value="MXN66308.1"/>
    <property type="molecule type" value="Genomic_DNA"/>
</dbReference>
<dbReference type="PANTHER" id="PTHR30269:SF0">
    <property type="entry name" value="MEMBRANE TRANSPORTER PROTEIN YFCA-RELATED"/>
    <property type="match status" value="1"/>
</dbReference>
<name>A0A7X3LWF4_9HYPH</name>
<protein>
    <recommendedName>
        <fullName evidence="8">Probable membrane transporter protein</fullName>
    </recommendedName>
</protein>
<keyword evidence="7 8" id="KW-0472">Membrane</keyword>
<feature type="transmembrane region" description="Helical" evidence="8">
    <location>
        <begin position="230"/>
        <end position="248"/>
    </location>
</feature>
<accession>A0A7X3LWF4</accession>
<evidence type="ECO:0000256" key="1">
    <source>
        <dbReference type="ARBA" id="ARBA00004651"/>
    </source>
</evidence>
<evidence type="ECO:0000256" key="4">
    <source>
        <dbReference type="ARBA" id="ARBA00022475"/>
    </source>
</evidence>
<evidence type="ECO:0000256" key="5">
    <source>
        <dbReference type="ARBA" id="ARBA00022692"/>
    </source>
</evidence>
<keyword evidence="6 8" id="KW-1133">Transmembrane helix</keyword>
<evidence type="ECO:0000313" key="10">
    <source>
        <dbReference type="Proteomes" id="UP000433101"/>
    </source>
</evidence>
<feature type="transmembrane region" description="Helical" evidence="8">
    <location>
        <begin position="180"/>
        <end position="199"/>
    </location>
</feature>
<keyword evidence="5 8" id="KW-0812">Transmembrane</keyword>
<comment type="caution">
    <text evidence="9">The sequence shown here is derived from an EMBL/GenBank/DDBJ whole genome shotgun (WGS) entry which is preliminary data.</text>
</comment>
<keyword evidence="3" id="KW-0813">Transport</keyword>
<comment type="similarity">
    <text evidence="2 8">Belongs to the 4-toluene sulfonate uptake permease (TSUP) (TC 2.A.102) family.</text>
</comment>
<organism evidence="9 10">
    <name type="scientific">Stappia sediminis</name>
    <dbReference type="NCBI Taxonomy" id="2692190"/>
    <lineage>
        <taxon>Bacteria</taxon>
        <taxon>Pseudomonadati</taxon>
        <taxon>Pseudomonadota</taxon>
        <taxon>Alphaproteobacteria</taxon>
        <taxon>Hyphomicrobiales</taxon>
        <taxon>Stappiaceae</taxon>
        <taxon>Stappia</taxon>
    </lineage>
</organism>
<evidence type="ECO:0000256" key="7">
    <source>
        <dbReference type="ARBA" id="ARBA00023136"/>
    </source>
</evidence>
<feature type="transmembrane region" description="Helical" evidence="8">
    <location>
        <begin position="73"/>
        <end position="92"/>
    </location>
</feature>
<feature type="transmembrane region" description="Helical" evidence="8">
    <location>
        <begin position="31"/>
        <end position="61"/>
    </location>
</feature>
<evidence type="ECO:0000256" key="8">
    <source>
        <dbReference type="RuleBase" id="RU363041"/>
    </source>
</evidence>
<dbReference type="AlphaFoldDB" id="A0A7X3LWF4"/>
<gene>
    <name evidence="9" type="ORF">GR183_15445</name>
</gene>
<dbReference type="InterPro" id="IPR002781">
    <property type="entry name" value="TM_pro_TauE-like"/>
</dbReference>
<keyword evidence="4 8" id="KW-1003">Cell membrane</keyword>
<dbReference type="InterPro" id="IPR052017">
    <property type="entry name" value="TSUP"/>
</dbReference>
<feature type="transmembrane region" description="Helical" evidence="8">
    <location>
        <begin position="98"/>
        <end position="117"/>
    </location>
</feature>
<evidence type="ECO:0000313" key="9">
    <source>
        <dbReference type="EMBL" id="MXN66308.1"/>
    </source>
</evidence>
<proteinExistence type="inferred from homology"/>
<reference evidence="9 10" key="1">
    <citation type="submission" date="2019-12" db="EMBL/GenBank/DDBJ databases">
        <authorList>
            <person name="Li M."/>
        </authorList>
    </citation>
    <scope>NUCLEOTIDE SEQUENCE [LARGE SCALE GENOMIC DNA]</scope>
    <source>
        <strain evidence="9 10">GBMRC 2046</strain>
    </source>
</reference>
<dbReference type="Proteomes" id="UP000433101">
    <property type="component" value="Unassembled WGS sequence"/>
</dbReference>
<keyword evidence="10" id="KW-1185">Reference proteome</keyword>
<evidence type="ECO:0000256" key="6">
    <source>
        <dbReference type="ARBA" id="ARBA00022989"/>
    </source>
</evidence>
<sequence length="249" mass="25838">MFEVSMIVCAGLLCGALNAIAGGGTFVTLPVLVWLGIPPVVANATATTMAVPGYFASVWAYRHDIRAEGTLPLGSIFVVAAIGGVLGAALLVVTSPDAFLALVPWLLLTATLLFASAPRLQRLSEASGIGIRSAGVAAIVLLLVATYGGYFNGGLGIIMLAALSLQGYRNLHGMNGLKSLLASILSTLSVVTFMTADLIAWESAIPMALANICGAYITSRFVRRIERIDILRLVIVVIGGAMTVAFFVA</sequence>
<dbReference type="Pfam" id="PF01925">
    <property type="entry name" value="TauE"/>
    <property type="match status" value="1"/>
</dbReference>
<evidence type="ECO:0000256" key="3">
    <source>
        <dbReference type="ARBA" id="ARBA00022448"/>
    </source>
</evidence>
<dbReference type="GO" id="GO:0005886">
    <property type="term" value="C:plasma membrane"/>
    <property type="evidence" value="ECO:0007669"/>
    <property type="project" value="UniProtKB-SubCell"/>
</dbReference>
<comment type="subcellular location">
    <subcellularLocation>
        <location evidence="1 8">Cell membrane</location>
        <topology evidence="1 8">Multi-pass membrane protein</topology>
    </subcellularLocation>
</comment>